<dbReference type="Proteomes" id="UP000010087">
    <property type="component" value="Chromosome 2"/>
</dbReference>
<dbReference type="PATRIC" id="fig|884204.3.peg.6733"/>
<gene>
    <name evidence="1" type="ordered locus">BP1026B_II2248</name>
</gene>
<evidence type="ECO:0000313" key="2">
    <source>
        <dbReference type="Proteomes" id="UP000010087"/>
    </source>
</evidence>
<organism evidence="1 2">
    <name type="scientific">Burkholderia pseudomallei (strain 1026b)</name>
    <dbReference type="NCBI Taxonomy" id="884204"/>
    <lineage>
        <taxon>Bacteria</taxon>
        <taxon>Pseudomonadati</taxon>
        <taxon>Pseudomonadota</taxon>
        <taxon>Betaproteobacteria</taxon>
        <taxon>Burkholderiales</taxon>
        <taxon>Burkholderiaceae</taxon>
        <taxon>Burkholderia</taxon>
        <taxon>pseudomallei group</taxon>
    </lineage>
</organism>
<dbReference type="AlphaFoldDB" id="A0A0H3HZW1"/>
<protein>
    <submittedName>
        <fullName evidence="1">Uncharacterized protein</fullName>
    </submittedName>
</protein>
<dbReference type="EMBL" id="CP002834">
    <property type="protein sequence ID" value="AFI70459.1"/>
    <property type="molecule type" value="Genomic_DNA"/>
</dbReference>
<proteinExistence type="predicted"/>
<sequence length="49" mass="5856">MRSFAMPNHRRHMQQETPMAQLQKIQIFSFKFTFINCVACISRIITLKI</sequence>
<accession>A0A0H3HZW1</accession>
<reference evidence="1 2" key="1">
    <citation type="journal article" date="2012" name="PLoS ONE">
        <title>Evolution of Burkholderia pseudomallei in recurrent melioidosis.</title>
        <authorList>
            <person name="Hayden H.S."/>
            <person name="Lim R."/>
            <person name="Brittnacher M.J."/>
            <person name="Sims E.H."/>
            <person name="Ramage E.R."/>
            <person name="Fong C."/>
            <person name="Wu Z."/>
            <person name="Crist E."/>
            <person name="Chang J."/>
            <person name="Zhou Y."/>
            <person name="Radey M."/>
            <person name="Rohmer L."/>
            <person name="Haugen E."/>
            <person name="Gillett W."/>
            <person name="Wuthiekanun V."/>
            <person name="Peacock S.J."/>
            <person name="Kaul R."/>
            <person name="Miller S.I."/>
            <person name="Manoil C."/>
            <person name="Jacobs M.A."/>
        </authorList>
    </citation>
    <scope>NUCLEOTIDE SEQUENCE [LARGE SCALE GENOMIC DNA]</scope>
    <source>
        <strain evidence="1 2">1026b</strain>
    </source>
</reference>
<evidence type="ECO:0000313" key="1">
    <source>
        <dbReference type="EMBL" id="AFI70459.1"/>
    </source>
</evidence>
<name>A0A0H3HZW1_BURP2</name>
<dbReference type="KEGG" id="bpz:BP1026B_II2248"/>